<evidence type="ECO:0000256" key="3">
    <source>
        <dbReference type="SAM" id="MobiDB-lite"/>
    </source>
</evidence>
<dbReference type="PROSITE" id="PS50827">
    <property type="entry name" value="DDT"/>
    <property type="match status" value="1"/>
</dbReference>
<protein>
    <recommendedName>
        <fullName evidence="4">DDT domain-containing protein</fullName>
    </recommendedName>
</protein>
<feature type="compositionally biased region" description="Basic and acidic residues" evidence="3">
    <location>
        <begin position="271"/>
        <end position="284"/>
    </location>
</feature>
<feature type="compositionally biased region" description="Acidic residues" evidence="3">
    <location>
        <begin position="15"/>
        <end position="27"/>
    </location>
</feature>
<comment type="subcellular location">
    <subcellularLocation>
        <location evidence="1">Nucleus</location>
    </subcellularLocation>
</comment>
<feature type="domain" description="DDT" evidence="4">
    <location>
        <begin position="27"/>
        <end position="90"/>
    </location>
</feature>
<proteinExistence type="predicted"/>
<feature type="region of interest" description="Disordered" evidence="3">
    <location>
        <begin position="1"/>
        <end position="27"/>
    </location>
</feature>
<dbReference type="PANTHER" id="PTHR14296:SF16">
    <property type="entry name" value="REMODELING AND SPACING FACTOR 1"/>
    <property type="match status" value="1"/>
</dbReference>
<organism evidence="5 6">
    <name type="scientific">Polypedilum vanderplanki</name>
    <name type="common">Sleeping chironomid midge</name>
    <dbReference type="NCBI Taxonomy" id="319348"/>
    <lineage>
        <taxon>Eukaryota</taxon>
        <taxon>Metazoa</taxon>
        <taxon>Ecdysozoa</taxon>
        <taxon>Arthropoda</taxon>
        <taxon>Hexapoda</taxon>
        <taxon>Insecta</taxon>
        <taxon>Pterygota</taxon>
        <taxon>Neoptera</taxon>
        <taxon>Endopterygota</taxon>
        <taxon>Diptera</taxon>
        <taxon>Nematocera</taxon>
        <taxon>Chironomoidea</taxon>
        <taxon>Chironomidae</taxon>
        <taxon>Chironominae</taxon>
        <taxon>Polypedilum</taxon>
        <taxon>Polypedilum</taxon>
    </lineage>
</organism>
<dbReference type="GO" id="GO:0045892">
    <property type="term" value="P:negative regulation of DNA-templated transcription"/>
    <property type="evidence" value="ECO:0007669"/>
    <property type="project" value="TreeGrafter"/>
</dbReference>
<keyword evidence="6" id="KW-1185">Reference proteome</keyword>
<evidence type="ECO:0000313" key="5">
    <source>
        <dbReference type="EMBL" id="KAG5677175.1"/>
    </source>
</evidence>
<reference evidence="5" key="1">
    <citation type="submission" date="2021-03" db="EMBL/GenBank/DDBJ databases">
        <title>Chromosome level genome of the anhydrobiotic midge Polypedilum vanderplanki.</title>
        <authorList>
            <person name="Yoshida Y."/>
            <person name="Kikawada T."/>
            <person name="Gusev O."/>
        </authorList>
    </citation>
    <scope>NUCLEOTIDE SEQUENCE</scope>
    <source>
        <strain evidence="5">NIAS01</strain>
        <tissue evidence="5">Whole body or cell culture</tissue>
    </source>
</reference>
<dbReference type="InterPro" id="IPR018501">
    <property type="entry name" value="DDT_dom"/>
</dbReference>
<name>A0A9J6C5B9_POLVA</name>
<feature type="region of interest" description="Disordered" evidence="3">
    <location>
        <begin position="221"/>
        <end position="257"/>
    </location>
</feature>
<feature type="compositionally biased region" description="Basic and acidic residues" evidence="3">
    <location>
        <begin position="1"/>
        <end position="10"/>
    </location>
</feature>
<dbReference type="GO" id="GO:0031213">
    <property type="term" value="C:RSF complex"/>
    <property type="evidence" value="ECO:0007669"/>
    <property type="project" value="InterPro"/>
</dbReference>
<feature type="compositionally biased region" description="Basic and acidic residues" evidence="3">
    <location>
        <begin position="233"/>
        <end position="247"/>
    </location>
</feature>
<evidence type="ECO:0000313" key="6">
    <source>
        <dbReference type="Proteomes" id="UP001107558"/>
    </source>
</evidence>
<dbReference type="PANTHER" id="PTHR14296">
    <property type="entry name" value="REMODELING AND SPACING FACTOR 1"/>
    <property type="match status" value="1"/>
</dbReference>
<evidence type="ECO:0000256" key="1">
    <source>
        <dbReference type="ARBA" id="ARBA00004123"/>
    </source>
</evidence>
<dbReference type="GO" id="GO:0042393">
    <property type="term" value="F:histone binding"/>
    <property type="evidence" value="ECO:0007669"/>
    <property type="project" value="TreeGrafter"/>
</dbReference>
<dbReference type="Proteomes" id="UP001107558">
    <property type="component" value="Chromosome 2"/>
</dbReference>
<evidence type="ECO:0000256" key="2">
    <source>
        <dbReference type="ARBA" id="ARBA00023242"/>
    </source>
</evidence>
<evidence type="ECO:0000259" key="4">
    <source>
        <dbReference type="PROSITE" id="PS50827"/>
    </source>
</evidence>
<gene>
    <name evidence="5" type="ORF">PVAND_006956</name>
</gene>
<keyword evidence="2" id="KW-0539">Nucleus</keyword>
<dbReference type="OrthoDB" id="10055895at2759"/>
<accession>A0A9J6C5B9</accession>
<dbReference type="EMBL" id="JADBJN010000002">
    <property type="protein sequence ID" value="KAG5677175.1"/>
    <property type="molecule type" value="Genomic_DNA"/>
</dbReference>
<comment type="caution">
    <text evidence="5">The sequence shown here is derived from an EMBL/GenBank/DDBJ whole genome shotgun (WGS) entry which is preliminary data.</text>
</comment>
<dbReference type="InterPro" id="IPR028938">
    <property type="entry name" value="Rsf1-like"/>
</dbReference>
<dbReference type="AlphaFoldDB" id="A0A9J6C5B9"/>
<feature type="region of interest" description="Disordered" evidence="3">
    <location>
        <begin position="271"/>
        <end position="303"/>
    </location>
</feature>
<sequence>MTEVKPEEKTNTSLELEDEENEEEESIYSDPNVAVIVSFLENFGKMVFDPQKPPIMTDLMNWLSNTDEVTPELQDLHVKLLRKLKRSVNVEKWERAIIKLCYFCNCIDDGFEIERYGYLHSSLPVKLRILKNLLEMQFDTNAKFKNLVNAKTGTELRLEPFGRDKDGNVYYCQMDEKANIKVYQENTDEETWSVVATNREELVKLIEELKGNKPIRPFAKDLIDEDSSSNSREAVKTDAVVEQKPAEQEYSIDNSATDEFPLKQTIRLVKKAEPVETEEIKAEPLNEESTPEKGTTQKKRRRK</sequence>